<evidence type="ECO:0000259" key="1">
    <source>
        <dbReference type="PROSITE" id="PS50801"/>
    </source>
</evidence>
<dbReference type="RefSeq" id="WP_161041002.1">
    <property type="nucleotide sequence ID" value="NZ_WWCM01000021.1"/>
</dbReference>
<protein>
    <submittedName>
        <fullName evidence="2">STAS domain-containing protein</fullName>
    </submittedName>
</protein>
<organism evidence="2 3">
    <name type="scientific">Duganella qianjiadongensis</name>
    <dbReference type="NCBI Taxonomy" id="2692176"/>
    <lineage>
        <taxon>Bacteria</taxon>
        <taxon>Pseudomonadati</taxon>
        <taxon>Pseudomonadota</taxon>
        <taxon>Betaproteobacteria</taxon>
        <taxon>Burkholderiales</taxon>
        <taxon>Oxalobacteraceae</taxon>
        <taxon>Telluria group</taxon>
        <taxon>Duganella</taxon>
    </lineage>
</organism>
<dbReference type="PANTHER" id="PTHR33495:SF2">
    <property type="entry name" value="ANTI-SIGMA FACTOR ANTAGONIST TM_1081-RELATED"/>
    <property type="match status" value="1"/>
</dbReference>
<dbReference type="PANTHER" id="PTHR33495">
    <property type="entry name" value="ANTI-SIGMA FACTOR ANTAGONIST TM_1081-RELATED-RELATED"/>
    <property type="match status" value="1"/>
</dbReference>
<dbReference type="Pfam" id="PF01740">
    <property type="entry name" value="STAS"/>
    <property type="match status" value="1"/>
</dbReference>
<evidence type="ECO:0000313" key="2">
    <source>
        <dbReference type="EMBL" id="MYM41735.1"/>
    </source>
</evidence>
<sequence>MSIDHIDVSDRLRRVMLGGRLDIVGTEEIALQFAALTASGKHRVVVDLSAVSYLASIGIRAIVANARAMQARGTRLVLFVGNNELVAQTLEVTGIDGVIPMLRDLALADEAALA</sequence>
<feature type="domain" description="STAS" evidence="1">
    <location>
        <begin position="15"/>
        <end position="114"/>
    </location>
</feature>
<gene>
    <name evidence="2" type="ORF">GTP27_20725</name>
</gene>
<reference evidence="2 3" key="1">
    <citation type="submission" date="2019-12" db="EMBL/GenBank/DDBJ databases">
        <title>Novel species isolated from a subtropical stream in China.</title>
        <authorList>
            <person name="Lu H."/>
        </authorList>
    </citation>
    <scope>NUCLEOTIDE SEQUENCE [LARGE SCALE GENOMIC DNA]</scope>
    <source>
        <strain evidence="2 3">CY13W</strain>
    </source>
</reference>
<dbReference type="SUPFAM" id="SSF52091">
    <property type="entry name" value="SpoIIaa-like"/>
    <property type="match status" value="1"/>
</dbReference>
<evidence type="ECO:0000313" key="3">
    <source>
        <dbReference type="Proteomes" id="UP000478090"/>
    </source>
</evidence>
<proteinExistence type="predicted"/>
<dbReference type="CDD" id="cd07043">
    <property type="entry name" value="STAS_anti-anti-sigma_factors"/>
    <property type="match status" value="1"/>
</dbReference>
<dbReference type="EMBL" id="WWCM01000021">
    <property type="protein sequence ID" value="MYM41735.1"/>
    <property type="molecule type" value="Genomic_DNA"/>
</dbReference>
<keyword evidence="3" id="KW-1185">Reference proteome</keyword>
<accession>A0ABW9VQG7</accession>
<dbReference type="InterPro" id="IPR002645">
    <property type="entry name" value="STAS_dom"/>
</dbReference>
<dbReference type="Proteomes" id="UP000478090">
    <property type="component" value="Unassembled WGS sequence"/>
</dbReference>
<dbReference type="InterPro" id="IPR036513">
    <property type="entry name" value="STAS_dom_sf"/>
</dbReference>
<dbReference type="Gene3D" id="3.30.750.24">
    <property type="entry name" value="STAS domain"/>
    <property type="match status" value="1"/>
</dbReference>
<name>A0ABW9VQG7_9BURK</name>
<comment type="caution">
    <text evidence="2">The sequence shown here is derived from an EMBL/GenBank/DDBJ whole genome shotgun (WGS) entry which is preliminary data.</text>
</comment>
<dbReference type="PROSITE" id="PS50801">
    <property type="entry name" value="STAS"/>
    <property type="match status" value="1"/>
</dbReference>